<comment type="similarity">
    <text evidence="2 7">Belongs to the eukaryotic/archaeal RNase P protein component 2 family.</text>
</comment>
<dbReference type="EC" id="3.1.26.5" evidence="7"/>
<dbReference type="Pfam" id="PF01900">
    <property type="entry name" value="RNase_P_Rpp14"/>
    <property type="match status" value="1"/>
</dbReference>
<keyword evidence="3" id="KW-0698">rRNA processing</keyword>
<evidence type="ECO:0000313" key="8">
    <source>
        <dbReference type="EMBL" id="CEP12467.1"/>
    </source>
</evidence>
<proteinExistence type="inferred from homology"/>
<dbReference type="EMBL" id="LN727963">
    <property type="protein sequence ID" value="CEP12467.1"/>
    <property type="molecule type" value="Genomic_DNA"/>
</dbReference>
<comment type="subcellular location">
    <subcellularLocation>
        <location evidence="1">Nucleus</location>
    </subcellularLocation>
</comment>
<keyword evidence="4 7" id="KW-0819">tRNA processing</keyword>
<dbReference type="Proteomes" id="UP000054107">
    <property type="component" value="Unassembled WGS sequence"/>
</dbReference>
<dbReference type="PANTHER" id="PTHR48414:SF1">
    <property type="entry name" value="POP5 HOMOLOG, RIBONUCLEASE P_MRP SUBUNIT"/>
    <property type="match status" value="1"/>
</dbReference>
<keyword evidence="9" id="KW-1185">Reference proteome</keyword>
<evidence type="ECO:0000256" key="1">
    <source>
        <dbReference type="ARBA" id="ARBA00004123"/>
    </source>
</evidence>
<dbReference type="GO" id="GO:0006364">
    <property type="term" value="P:rRNA processing"/>
    <property type="evidence" value="ECO:0007669"/>
    <property type="project" value="UniProtKB-KW"/>
</dbReference>
<dbReference type="InterPro" id="IPR016819">
    <property type="entry name" value="RNase_P/MRP_POP5"/>
</dbReference>
<dbReference type="AlphaFoldDB" id="A0A0B7N527"/>
<dbReference type="GO" id="GO:0004526">
    <property type="term" value="F:ribonuclease P activity"/>
    <property type="evidence" value="ECO:0007669"/>
    <property type="project" value="UniProtKB-EC"/>
</dbReference>
<sequence length="173" mass="20073">MVRFKNRWVLFQIVQDPVLENGKVIYPRTGFEVTDNMISNAIFQAIEVNYGLFGKGQGSVTVKWYNSTTRIGILRIPRDFTDMYLSTMFFIKQIATLPCSFSILHVSGTVIFIQQAAIDWDRKFYLKEQQDAEKKGDIYNAIDKIEESKKTLAVLSQEDVQLRVDTMRPIFRD</sequence>
<dbReference type="GO" id="GO:0001682">
    <property type="term" value="P:tRNA 5'-leader removal"/>
    <property type="evidence" value="ECO:0007669"/>
    <property type="project" value="InterPro"/>
</dbReference>
<evidence type="ECO:0000256" key="7">
    <source>
        <dbReference type="PIRNR" id="PIRNR023803"/>
    </source>
</evidence>
<dbReference type="GO" id="GO:0005634">
    <property type="term" value="C:nucleus"/>
    <property type="evidence" value="ECO:0007669"/>
    <property type="project" value="UniProtKB-SubCell"/>
</dbReference>
<gene>
    <name evidence="8" type="primary">PARPA_06431.1 scaffold 22511</name>
</gene>
<reference evidence="8 9" key="1">
    <citation type="submission" date="2014-09" db="EMBL/GenBank/DDBJ databases">
        <authorList>
            <person name="Ellenberger Sabrina"/>
        </authorList>
    </citation>
    <scope>NUCLEOTIDE SEQUENCE [LARGE SCALE GENOMIC DNA]</scope>
    <source>
        <strain evidence="8 9">CBS 412.66</strain>
    </source>
</reference>
<dbReference type="GO" id="GO:0033204">
    <property type="term" value="F:ribonuclease P RNA binding"/>
    <property type="evidence" value="ECO:0007669"/>
    <property type="project" value="InterPro"/>
</dbReference>
<dbReference type="STRING" id="35722.A0A0B7N527"/>
<name>A0A0B7N527_9FUNG</name>
<dbReference type="InterPro" id="IPR038085">
    <property type="entry name" value="Rnp2-like_sf"/>
</dbReference>
<dbReference type="PANTHER" id="PTHR48414">
    <property type="entry name" value="POP5 HOMOLOG, RIBONUCLEASE P_MRP SUBUNIT"/>
    <property type="match status" value="1"/>
</dbReference>
<comment type="function">
    <text evidence="7">Component of ribonuclease P, a protein complex that generates mature tRNA molecules by cleaving their 5'-ends.</text>
</comment>
<comment type="catalytic activity">
    <reaction evidence="7">
        <text>Endonucleolytic cleavage of RNA, removing 5'-extranucleotides from tRNA precursor.</text>
        <dbReference type="EC" id="3.1.26.5"/>
    </reaction>
</comment>
<keyword evidence="5" id="KW-0539">Nucleus</keyword>
<evidence type="ECO:0000256" key="4">
    <source>
        <dbReference type="ARBA" id="ARBA00022694"/>
    </source>
</evidence>
<accession>A0A0B7N527</accession>
<evidence type="ECO:0000256" key="6">
    <source>
        <dbReference type="ARBA" id="ARBA00044198"/>
    </source>
</evidence>
<dbReference type="OrthoDB" id="24745at2759"/>
<organism evidence="8 9">
    <name type="scientific">Parasitella parasitica</name>
    <dbReference type="NCBI Taxonomy" id="35722"/>
    <lineage>
        <taxon>Eukaryota</taxon>
        <taxon>Fungi</taxon>
        <taxon>Fungi incertae sedis</taxon>
        <taxon>Mucoromycota</taxon>
        <taxon>Mucoromycotina</taxon>
        <taxon>Mucoromycetes</taxon>
        <taxon>Mucorales</taxon>
        <taxon>Mucorineae</taxon>
        <taxon>Mucoraceae</taxon>
        <taxon>Parasitella</taxon>
    </lineage>
</organism>
<dbReference type="Gene3D" id="3.30.70.3250">
    <property type="entry name" value="Ribonuclease P, Pop5 subunit"/>
    <property type="match status" value="1"/>
</dbReference>
<dbReference type="InterPro" id="IPR002759">
    <property type="entry name" value="Pop5/Rpp14/Rnp2-like"/>
</dbReference>
<evidence type="ECO:0000256" key="2">
    <source>
        <dbReference type="ARBA" id="ARBA00010800"/>
    </source>
</evidence>
<dbReference type="GO" id="GO:0030677">
    <property type="term" value="C:ribonuclease P complex"/>
    <property type="evidence" value="ECO:0007669"/>
    <property type="project" value="InterPro"/>
</dbReference>
<dbReference type="PIRSF" id="PIRSF023803">
    <property type="entry name" value="Ribonuclease_P_prd"/>
    <property type="match status" value="1"/>
</dbReference>
<evidence type="ECO:0000256" key="5">
    <source>
        <dbReference type="ARBA" id="ARBA00023242"/>
    </source>
</evidence>
<dbReference type="SUPFAM" id="SSF160350">
    <property type="entry name" value="Rnp2-like"/>
    <property type="match status" value="1"/>
</dbReference>
<evidence type="ECO:0000256" key="3">
    <source>
        <dbReference type="ARBA" id="ARBA00022552"/>
    </source>
</evidence>
<evidence type="ECO:0000313" key="9">
    <source>
        <dbReference type="Proteomes" id="UP000054107"/>
    </source>
</evidence>
<protein>
    <recommendedName>
        <fullName evidence="6 7">Ribonuclease P/MRP protein subunit POP5</fullName>
        <ecNumber evidence="7">3.1.26.5</ecNumber>
    </recommendedName>
</protein>